<dbReference type="PANTHER" id="PTHR33744">
    <property type="entry name" value="CARBOHYDRATE DIACID REGULATOR"/>
    <property type="match status" value="1"/>
</dbReference>
<reference evidence="3 4" key="1">
    <citation type="submission" date="2018-03" db="EMBL/GenBank/DDBJ databases">
        <title>Comparative analysis of microorganisms from saline springs in Andes Mountain Range, Colombia.</title>
        <authorList>
            <person name="Rubin E."/>
        </authorList>
    </citation>
    <scope>NUCLEOTIDE SEQUENCE [LARGE SCALE GENOMIC DNA]</scope>
    <source>
        <strain evidence="3 4">CG 35</strain>
    </source>
</reference>
<dbReference type="InterPro" id="IPR042070">
    <property type="entry name" value="PucR_C-HTH_sf"/>
</dbReference>
<keyword evidence="4" id="KW-1185">Reference proteome</keyword>
<dbReference type="InterPro" id="IPR051448">
    <property type="entry name" value="CdaR-like_regulators"/>
</dbReference>
<dbReference type="Proteomes" id="UP000238217">
    <property type="component" value="Unassembled WGS sequence"/>
</dbReference>
<dbReference type="Gene3D" id="1.10.10.2840">
    <property type="entry name" value="PucR C-terminal helix-turn-helix domain"/>
    <property type="match status" value="1"/>
</dbReference>
<evidence type="ECO:0000313" key="4">
    <source>
        <dbReference type="Proteomes" id="UP000238217"/>
    </source>
</evidence>
<dbReference type="SMART" id="SM00065">
    <property type="entry name" value="GAF"/>
    <property type="match status" value="1"/>
</dbReference>
<dbReference type="AlphaFoldDB" id="A0A2T0YSF3"/>
<feature type="domain" description="GAF" evidence="2">
    <location>
        <begin position="30"/>
        <end position="181"/>
    </location>
</feature>
<sequence length="597" mass="65189">MSMIDMPSRNREAFLRALLDIAAELSSLHDVEAVLLSIVRHTRQLVGSDMAYISLNDHSTGETYIRQSDGVVTSEYRTIRMPIGTGILGMVASGDAHYQTTDYLKDESVPHIARIDEIVGAEGVRTIMGVPVLVRGRVIGALLAAERTPRVFSPDEVDMMTSLGAHAAIALDNAQKYGQALEDAEALSRQNNESLQEVLSLRRTSEFDDELMHQLLQGETEEGVLRVTAAALGVSVWLLDESGSAVSMRSPSAAPLGNSPGLQVPISMSGNKLRRSLNAAAATGRAQLLHGSDEAVLGTLAPVRSGRSPMGFLFTSAELAPAQQALLERSAVHCALALLFVQAEEDAQHRMQLDVFEELLSGDTISALRLDRRLRPWGLTSREPVRVAVIRHQQVLARDFQRAIRAITSTRFIAPAQEDLCVIFTEPEWVTDLESLERSRGMGLLAAVTGPMTDITELPASFRQAQSALSVLEYSGRTGIIDSSSVGLVGTVIHLAQESRSVDLTAEVRALTQYDETRGTSLSKTALRFFDSDRRIDRTAESLYVHRNTVKQRLGAIEKLLGAGWDSAPRSLDVHLALRAWWHSSSARDDRTGTRAR</sequence>
<organism evidence="3 4">
    <name type="scientific">Nesterenkonia sandarakina</name>
    <dbReference type="NCBI Taxonomy" id="272918"/>
    <lineage>
        <taxon>Bacteria</taxon>
        <taxon>Bacillati</taxon>
        <taxon>Actinomycetota</taxon>
        <taxon>Actinomycetes</taxon>
        <taxon>Micrococcales</taxon>
        <taxon>Micrococcaceae</taxon>
        <taxon>Nesterenkonia</taxon>
    </lineage>
</organism>
<accession>A0A2T0YSF3</accession>
<evidence type="ECO:0000259" key="2">
    <source>
        <dbReference type="SMART" id="SM00065"/>
    </source>
</evidence>
<dbReference type="Pfam" id="PF13185">
    <property type="entry name" value="GAF_2"/>
    <property type="match status" value="1"/>
</dbReference>
<dbReference type="Pfam" id="PF17853">
    <property type="entry name" value="GGDEF_2"/>
    <property type="match status" value="1"/>
</dbReference>
<dbReference type="InterPro" id="IPR003018">
    <property type="entry name" value="GAF"/>
</dbReference>
<dbReference type="InterPro" id="IPR029016">
    <property type="entry name" value="GAF-like_dom_sf"/>
</dbReference>
<gene>
    <name evidence="3" type="ORF">BCL67_10120</name>
</gene>
<dbReference type="Gene3D" id="3.30.450.40">
    <property type="match status" value="1"/>
</dbReference>
<dbReference type="PANTHER" id="PTHR33744:SF1">
    <property type="entry name" value="DNA-BINDING TRANSCRIPTIONAL ACTIVATOR ADER"/>
    <property type="match status" value="1"/>
</dbReference>
<dbReference type="EMBL" id="PVTY01000001">
    <property type="protein sequence ID" value="PRZ18714.1"/>
    <property type="molecule type" value="Genomic_DNA"/>
</dbReference>
<proteinExistence type="inferred from homology"/>
<name>A0A2T0YSF3_9MICC</name>
<dbReference type="InterPro" id="IPR025736">
    <property type="entry name" value="PucR_C-HTH_dom"/>
</dbReference>
<evidence type="ECO:0000256" key="1">
    <source>
        <dbReference type="ARBA" id="ARBA00006754"/>
    </source>
</evidence>
<dbReference type="InterPro" id="IPR041522">
    <property type="entry name" value="CdaR_GGDEF"/>
</dbReference>
<dbReference type="OrthoDB" id="8026818at2"/>
<comment type="similarity">
    <text evidence="1">Belongs to the CdaR family.</text>
</comment>
<evidence type="ECO:0000313" key="3">
    <source>
        <dbReference type="EMBL" id="PRZ18714.1"/>
    </source>
</evidence>
<comment type="caution">
    <text evidence="3">The sequence shown here is derived from an EMBL/GenBank/DDBJ whole genome shotgun (WGS) entry which is preliminary data.</text>
</comment>
<protein>
    <submittedName>
        <fullName evidence="3">GAF domain-containing protein</fullName>
    </submittedName>
</protein>
<dbReference type="SUPFAM" id="SSF55781">
    <property type="entry name" value="GAF domain-like"/>
    <property type="match status" value="1"/>
</dbReference>
<dbReference type="Pfam" id="PF13556">
    <property type="entry name" value="HTH_30"/>
    <property type="match status" value="1"/>
</dbReference>